<dbReference type="InterPro" id="IPR015421">
    <property type="entry name" value="PyrdxlP-dep_Trfase_major"/>
</dbReference>
<comment type="cofactor">
    <cofactor evidence="1">
        <name>pyridoxal 5'-phosphate</name>
        <dbReference type="ChEBI" id="CHEBI:597326"/>
    </cofactor>
</comment>
<evidence type="ECO:0000256" key="3">
    <source>
        <dbReference type="ARBA" id="ARBA00022576"/>
    </source>
</evidence>
<dbReference type="GO" id="GO:0006520">
    <property type="term" value="P:amino acid metabolic process"/>
    <property type="evidence" value="ECO:0007669"/>
    <property type="project" value="InterPro"/>
</dbReference>
<dbReference type="PANTHER" id="PTHR46383:SF1">
    <property type="entry name" value="ASPARTATE AMINOTRANSFERASE"/>
    <property type="match status" value="1"/>
</dbReference>
<organism evidence="7">
    <name type="scientific">marine metagenome</name>
    <dbReference type="NCBI Taxonomy" id="408172"/>
    <lineage>
        <taxon>unclassified sequences</taxon>
        <taxon>metagenomes</taxon>
        <taxon>ecological metagenomes</taxon>
    </lineage>
</organism>
<evidence type="ECO:0000259" key="6">
    <source>
        <dbReference type="Pfam" id="PF00155"/>
    </source>
</evidence>
<gene>
    <name evidence="7" type="ORF">METZ01_LOCUS26085</name>
</gene>
<dbReference type="Gene3D" id="3.90.1150.10">
    <property type="entry name" value="Aspartate Aminotransferase, domain 1"/>
    <property type="match status" value="1"/>
</dbReference>
<dbReference type="GO" id="GO:0030170">
    <property type="term" value="F:pyridoxal phosphate binding"/>
    <property type="evidence" value="ECO:0007669"/>
    <property type="project" value="InterPro"/>
</dbReference>
<accession>A0A381Q1M9</accession>
<dbReference type="InterPro" id="IPR004838">
    <property type="entry name" value="NHTrfase_class1_PyrdxlP-BS"/>
</dbReference>
<dbReference type="PROSITE" id="PS00105">
    <property type="entry name" value="AA_TRANSFER_CLASS_1"/>
    <property type="match status" value="1"/>
</dbReference>
<dbReference type="PANTHER" id="PTHR46383">
    <property type="entry name" value="ASPARTATE AMINOTRANSFERASE"/>
    <property type="match status" value="1"/>
</dbReference>
<feature type="domain" description="Aminotransferase class I/classII large" evidence="6">
    <location>
        <begin position="31"/>
        <end position="390"/>
    </location>
</feature>
<sequence length="401" mass="43293">MKFSPNISRLQPSATIAVSTLAKRLRAEGRDIIDLSAGEPDFGTPEWISEGGIEGIRSGATRYTPVSGIPELRRAIAGYLESIGGKPVDWEGVVVGAGAKQALFNAAFTLFGPGDEVLVGAPYWTSYPQMVALARAEPVPVAGDPDRNFLLARADLDAACTEQTRGLILCSPSNPTGAVYALEELREIAEWAKEKDIVLIADEIYREIYFGDDRPCAPSILELPADSLGPYVLIDGASKCFAMTGWRIGFSYSEVELAKKIGAFQSHATSNAATPSQMAALSAYSDLERSREAKQGMAATFRGRRDRVVTLLNELLPQLSFVEPLGAFYFFIRVDALFRDGVSDSTALCSWLLEESGVAMVPGVAFGDDRFVRVSFATSDELMERALRRLAEVVGSPASTV</sequence>
<dbReference type="Gene3D" id="3.40.640.10">
    <property type="entry name" value="Type I PLP-dependent aspartate aminotransferase-like (Major domain)"/>
    <property type="match status" value="1"/>
</dbReference>
<dbReference type="GO" id="GO:0008483">
    <property type="term" value="F:transaminase activity"/>
    <property type="evidence" value="ECO:0007669"/>
    <property type="project" value="UniProtKB-KW"/>
</dbReference>
<name>A0A381Q1M9_9ZZZZ</name>
<protein>
    <recommendedName>
        <fullName evidence="6">Aminotransferase class I/classII large domain-containing protein</fullName>
    </recommendedName>
</protein>
<evidence type="ECO:0000256" key="2">
    <source>
        <dbReference type="ARBA" id="ARBA00007441"/>
    </source>
</evidence>
<evidence type="ECO:0000313" key="7">
    <source>
        <dbReference type="EMBL" id="SUZ73231.1"/>
    </source>
</evidence>
<dbReference type="AlphaFoldDB" id="A0A381Q1M9"/>
<evidence type="ECO:0000256" key="5">
    <source>
        <dbReference type="ARBA" id="ARBA00022898"/>
    </source>
</evidence>
<dbReference type="InterPro" id="IPR004839">
    <property type="entry name" value="Aminotransferase_I/II_large"/>
</dbReference>
<keyword evidence="3" id="KW-0032">Aminotransferase</keyword>
<reference evidence="7" key="1">
    <citation type="submission" date="2018-05" db="EMBL/GenBank/DDBJ databases">
        <authorList>
            <person name="Lanie J.A."/>
            <person name="Ng W.-L."/>
            <person name="Kazmierczak K.M."/>
            <person name="Andrzejewski T.M."/>
            <person name="Davidsen T.M."/>
            <person name="Wayne K.J."/>
            <person name="Tettelin H."/>
            <person name="Glass J.I."/>
            <person name="Rusch D."/>
            <person name="Podicherti R."/>
            <person name="Tsui H.-C.T."/>
            <person name="Winkler M.E."/>
        </authorList>
    </citation>
    <scope>NUCLEOTIDE SEQUENCE</scope>
</reference>
<dbReference type="EMBL" id="UINC01001172">
    <property type="protein sequence ID" value="SUZ73231.1"/>
    <property type="molecule type" value="Genomic_DNA"/>
</dbReference>
<dbReference type="InterPro" id="IPR050596">
    <property type="entry name" value="AspAT/PAT-like"/>
</dbReference>
<keyword evidence="4" id="KW-0808">Transferase</keyword>
<dbReference type="CDD" id="cd00609">
    <property type="entry name" value="AAT_like"/>
    <property type="match status" value="1"/>
</dbReference>
<proteinExistence type="inferred from homology"/>
<comment type="similarity">
    <text evidence="2">Belongs to the class-I pyridoxal-phosphate-dependent aminotransferase family.</text>
</comment>
<evidence type="ECO:0000256" key="4">
    <source>
        <dbReference type="ARBA" id="ARBA00022679"/>
    </source>
</evidence>
<keyword evidence="5" id="KW-0663">Pyridoxal phosphate</keyword>
<dbReference type="Pfam" id="PF00155">
    <property type="entry name" value="Aminotran_1_2"/>
    <property type="match status" value="1"/>
</dbReference>
<evidence type="ECO:0000256" key="1">
    <source>
        <dbReference type="ARBA" id="ARBA00001933"/>
    </source>
</evidence>
<dbReference type="SUPFAM" id="SSF53383">
    <property type="entry name" value="PLP-dependent transferases"/>
    <property type="match status" value="1"/>
</dbReference>
<dbReference type="InterPro" id="IPR015422">
    <property type="entry name" value="PyrdxlP-dep_Trfase_small"/>
</dbReference>
<dbReference type="InterPro" id="IPR015424">
    <property type="entry name" value="PyrdxlP-dep_Trfase"/>
</dbReference>